<name>A0ABV8H0X3_9BACI</name>
<protein>
    <submittedName>
        <fullName evidence="4">SDR family NAD(P)-dependent oxidoreductase</fullName>
        <ecNumber evidence="4">1.1.1.-</ecNumber>
    </submittedName>
</protein>
<dbReference type="PANTHER" id="PTHR43391">
    <property type="entry name" value="RETINOL DEHYDROGENASE-RELATED"/>
    <property type="match status" value="1"/>
</dbReference>
<reference evidence="5" key="1">
    <citation type="journal article" date="2019" name="Int. J. Syst. Evol. Microbiol.">
        <title>The Global Catalogue of Microorganisms (GCM) 10K type strain sequencing project: providing services to taxonomists for standard genome sequencing and annotation.</title>
        <authorList>
            <consortium name="The Broad Institute Genomics Platform"/>
            <consortium name="The Broad Institute Genome Sequencing Center for Infectious Disease"/>
            <person name="Wu L."/>
            <person name="Ma J."/>
        </authorList>
    </citation>
    <scope>NUCLEOTIDE SEQUENCE [LARGE SCALE GENOMIC DNA]</scope>
    <source>
        <strain evidence="5">IBRC-M 10703</strain>
    </source>
</reference>
<evidence type="ECO:0000313" key="5">
    <source>
        <dbReference type="Proteomes" id="UP001595772"/>
    </source>
</evidence>
<sequence length="85" mass="9676">MTKPEEVKEMLDQTIKKFSKVDILFNNGVMMHENKIPDVSLEEWNRVVDINLTGVFHGLKYVIPKMNSGSSIINTASIAGMYILY</sequence>
<dbReference type="CDD" id="cd05233">
    <property type="entry name" value="SDR_c"/>
    <property type="match status" value="1"/>
</dbReference>
<dbReference type="Pfam" id="PF00106">
    <property type="entry name" value="adh_short"/>
    <property type="match status" value="1"/>
</dbReference>
<keyword evidence="2" id="KW-0521">NADP</keyword>
<organism evidence="4 5">
    <name type="scientific">Oceanobacillus longus</name>
    <dbReference type="NCBI Taxonomy" id="930120"/>
    <lineage>
        <taxon>Bacteria</taxon>
        <taxon>Bacillati</taxon>
        <taxon>Bacillota</taxon>
        <taxon>Bacilli</taxon>
        <taxon>Bacillales</taxon>
        <taxon>Bacillaceae</taxon>
        <taxon>Oceanobacillus</taxon>
    </lineage>
</organism>
<comment type="similarity">
    <text evidence="1">Belongs to the short-chain dehydrogenases/reductases (SDR) family.</text>
</comment>
<dbReference type="InterPro" id="IPR036291">
    <property type="entry name" value="NAD(P)-bd_dom_sf"/>
</dbReference>
<evidence type="ECO:0000313" key="4">
    <source>
        <dbReference type="EMBL" id="MFC4024029.1"/>
    </source>
</evidence>
<evidence type="ECO:0000256" key="3">
    <source>
        <dbReference type="ARBA" id="ARBA00023002"/>
    </source>
</evidence>
<accession>A0ABV8H0X3</accession>
<dbReference type="GO" id="GO:0016491">
    <property type="term" value="F:oxidoreductase activity"/>
    <property type="evidence" value="ECO:0007669"/>
    <property type="project" value="UniProtKB-KW"/>
</dbReference>
<evidence type="ECO:0000256" key="1">
    <source>
        <dbReference type="ARBA" id="ARBA00006484"/>
    </source>
</evidence>
<proteinExistence type="inferred from homology"/>
<dbReference type="InterPro" id="IPR002347">
    <property type="entry name" value="SDR_fam"/>
</dbReference>
<keyword evidence="3 4" id="KW-0560">Oxidoreductase</keyword>
<dbReference type="PANTHER" id="PTHR43391:SF14">
    <property type="entry name" value="DEHYDROGENASE_REDUCTASE SDR FAMILY PROTEIN 7-LIKE"/>
    <property type="match status" value="1"/>
</dbReference>
<dbReference type="RefSeq" id="WP_379496520.1">
    <property type="nucleotide sequence ID" value="NZ_JBHSAO010000006.1"/>
</dbReference>
<evidence type="ECO:0000256" key="2">
    <source>
        <dbReference type="ARBA" id="ARBA00022857"/>
    </source>
</evidence>
<dbReference type="EC" id="1.1.1.-" evidence="4"/>
<dbReference type="Gene3D" id="3.40.50.720">
    <property type="entry name" value="NAD(P)-binding Rossmann-like Domain"/>
    <property type="match status" value="1"/>
</dbReference>
<comment type="caution">
    <text evidence="4">The sequence shown here is derived from an EMBL/GenBank/DDBJ whole genome shotgun (WGS) entry which is preliminary data.</text>
</comment>
<gene>
    <name evidence="4" type="ORF">ACFOUV_09505</name>
</gene>
<keyword evidence="5" id="KW-1185">Reference proteome</keyword>
<dbReference type="EMBL" id="JBHSAO010000006">
    <property type="protein sequence ID" value="MFC4024029.1"/>
    <property type="molecule type" value="Genomic_DNA"/>
</dbReference>
<dbReference type="Proteomes" id="UP001595772">
    <property type="component" value="Unassembled WGS sequence"/>
</dbReference>
<dbReference type="SUPFAM" id="SSF51735">
    <property type="entry name" value="NAD(P)-binding Rossmann-fold domains"/>
    <property type="match status" value="1"/>
</dbReference>